<evidence type="ECO:0000256" key="2">
    <source>
        <dbReference type="SAM" id="MobiDB-lite"/>
    </source>
</evidence>
<keyword evidence="1" id="KW-0479">Metal-binding</keyword>
<evidence type="ECO:0000256" key="1">
    <source>
        <dbReference type="PROSITE-ProRule" id="PRU00047"/>
    </source>
</evidence>
<dbReference type="PANTHER" id="PTHR15503:SF42">
    <property type="entry name" value="ZINC FINGER, CCHC-TYPE, RETROTRANSPOSON GAG DOMAIN, ASPARTIC PEPTIDASE DOMAIN PROTEIN-RELATED"/>
    <property type="match status" value="1"/>
</dbReference>
<proteinExistence type="predicted"/>
<feature type="domain" description="CCHC-type" evidence="3">
    <location>
        <begin position="113"/>
        <end position="129"/>
    </location>
</feature>
<dbReference type="InterPro" id="IPR001878">
    <property type="entry name" value="Znf_CCHC"/>
</dbReference>
<dbReference type="PROSITE" id="PS00141">
    <property type="entry name" value="ASP_PROTEASE"/>
    <property type="match status" value="1"/>
</dbReference>
<evidence type="ECO:0000259" key="3">
    <source>
        <dbReference type="PROSITE" id="PS50158"/>
    </source>
</evidence>
<name>A0A1D1ZAL2_9ARAE</name>
<dbReference type="SMART" id="SM00343">
    <property type="entry name" value="ZnF_C2HC"/>
    <property type="match status" value="1"/>
</dbReference>
<dbReference type="GO" id="GO:0008270">
    <property type="term" value="F:zinc ion binding"/>
    <property type="evidence" value="ECO:0007669"/>
    <property type="project" value="UniProtKB-KW"/>
</dbReference>
<dbReference type="InterPro" id="IPR021109">
    <property type="entry name" value="Peptidase_aspartic_dom_sf"/>
</dbReference>
<keyword evidence="4" id="KW-0347">Helicase</keyword>
<dbReference type="SUPFAM" id="SSF57756">
    <property type="entry name" value="Retrovirus zinc finger-like domains"/>
    <property type="match status" value="1"/>
</dbReference>
<evidence type="ECO:0000313" key="4">
    <source>
        <dbReference type="EMBL" id="JAT63934.1"/>
    </source>
</evidence>
<keyword evidence="4" id="KW-0547">Nucleotide-binding</keyword>
<dbReference type="CDD" id="cd00303">
    <property type="entry name" value="retropepsin_like"/>
    <property type="match status" value="1"/>
</dbReference>
<dbReference type="InterPro" id="IPR036875">
    <property type="entry name" value="Znf_CCHC_sf"/>
</dbReference>
<feature type="region of interest" description="Disordered" evidence="2">
    <location>
        <begin position="50"/>
        <end position="85"/>
    </location>
</feature>
<dbReference type="GO" id="GO:0004190">
    <property type="term" value="F:aspartic-type endopeptidase activity"/>
    <property type="evidence" value="ECO:0007669"/>
    <property type="project" value="InterPro"/>
</dbReference>
<dbReference type="PANTHER" id="PTHR15503">
    <property type="entry name" value="LDOC1 RELATED"/>
    <property type="match status" value="1"/>
</dbReference>
<dbReference type="AlphaFoldDB" id="A0A1D1ZAL2"/>
<reference evidence="4" key="1">
    <citation type="submission" date="2015-07" db="EMBL/GenBank/DDBJ databases">
        <title>Transcriptome Assembly of Anthurium amnicola.</title>
        <authorList>
            <person name="Suzuki J."/>
        </authorList>
    </citation>
    <scope>NUCLEOTIDE SEQUENCE</scope>
</reference>
<sequence>VDERRRAAKFVYGLSGAIRGRIASQDHQTMASAVRAACLQEIELVRFQEERKSTQKPYPGSSSSQDRKRKQKPTAVAPPAQRQAVVPVAPQHPVCPQCGRRHGGSECFRASGKCFNCGEAGHLSRDCPKPKTQPAVSAGRASRPARVFAVTSEEAQAADNVTEGTILIDGFQARVLFDSGATDSFISVCFAETLCNQSGRVVSELSIPLSVVSPGGSLSVTRSLSGVNVVVEGRSLVALVHIL</sequence>
<feature type="compositionally biased region" description="Low complexity" evidence="2">
    <location>
        <begin position="73"/>
        <end position="85"/>
    </location>
</feature>
<protein>
    <submittedName>
        <fullName evidence="4">ATP-dependent RNA helicase glh-2</fullName>
    </submittedName>
</protein>
<dbReference type="InterPro" id="IPR032567">
    <property type="entry name" value="RTL1-rel"/>
</dbReference>
<dbReference type="PROSITE" id="PS50158">
    <property type="entry name" value="ZF_CCHC"/>
    <property type="match status" value="1"/>
</dbReference>
<keyword evidence="1" id="KW-0862">Zinc</keyword>
<keyword evidence="4" id="KW-0067">ATP-binding</keyword>
<dbReference type="Pfam" id="PF08284">
    <property type="entry name" value="RVP_2"/>
    <property type="match status" value="1"/>
</dbReference>
<dbReference type="GO" id="GO:0006508">
    <property type="term" value="P:proteolysis"/>
    <property type="evidence" value="ECO:0007669"/>
    <property type="project" value="InterPro"/>
</dbReference>
<dbReference type="GO" id="GO:0004386">
    <property type="term" value="F:helicase activity"/>
    <property type="evidence" value="ECO:0007669"/>
    <property type="project" value="UniProtKB-KW"/>
</dbReference>
<gene>
    <name evidence="4" type="primary">glh-2_5</name>
    <name evidence="4" type="ORF">g.128670</name>
</gene>
<keyword evidence="4" id="KW-0378">Hydrolase</keyword>
<dbReference type="Gene3D" id="4.10.60.10">
    <property type="entry name" value="Zinc finger, CCHC-type"/>
    <property type="match status" value="1"/>
</dbReference>
<dbReference type="EMBL" id="GDJX01004002">
    <property type="protein sequence ID" value="JAT63934.1"/>
    <property type="molecule type" value="Transcribed_RNA"/>
</dbReference>
<organism evidence="4">
    <name type="scientific">Anthurium amnicola</name>
    <dbReference type="NCBI Taxonomy" id="1678845"/>
    <lineage>
        <taxon>Eukaryota</taxon>
        <taxon>Viridiplantae</taxon>
        <taxon>Streptophyta</taxon>
        <taxon>Embryophyta</taxon>
        <taxon>Tracheophyta</taxon>
        <taxon>Spermatophyta</taxon>
        <taxon>Magnoliopsida</taxon>
        <taxon>Liliopsida</taxon>
        <taxon>Araceae</taxon>
        <taxon>Pothoideae</taxon>
        <taxon>Potheae</taxon>
        <taxon>Anthurium</taxon>
    </lineage>
</organism>
<keyword evidence="1" id="KW-0863">Zinc-finger</keyword>
<dbReference type="Pfam" id="PF00098">
    <property type="entry name" value="zf-CCHC"/>
    <property type="match status" value="1"/>
</dbReference>
<dbReference type="GO" id="GO:0003676">
    <property type="term" value="F:nucleic acid binding"/>
    <property type="evidence" value="ECO:0007669"/>
    <property type="project" value="InterPro"/>
</dbReference>
<dbReference type="InterPro" id="IPR001969">
    <property type="entry name" value="Aspartic_peptidase_AS"/>
</dbReference>
<dbReference type="SUPFAM" id="SSF50630">
    <property type="entry name" value="Acid proteases"/>
    <property type="match status" value="1"/>
</dbReference>
<feature type="non-terminal residue" evidence="4">
    <location>
        <position position="243"/>
    </location>
</feature>
<feature type="non-terminal residue" evidence="4">
    <location>
        <position position="1"/>
    </location>
</feature>
<accession>A0A1D1ZAL2</accession>